<keyword evidence="5" id="KW-0560">Oxidoreductase</keyword>
<dbReference type="InterPro" id="IPR001155">
    <property type="entry name" value="OxRdtase_FMN_N"/>
</dbReference>
<dbReference type="AlphaFoldDB" id="A0A848LRY3"/>
<feature type="domain" description="NADH:flavin oxidoreductase/NADH oxidase N-terminal" evidence="7">
    <location>
        <begin position="5"/>
        <end position="340"/>
    </location>
</feature>
<keyword evidence="9" id="KW-1185">Reference proteome</keyword>
<dbReference type="GO" id="GO:0003959">
    <property type="term" value="F:NADPH dehydrogenase activity"/>
    <property type="evidence" value="ECO:0007669"/>
    <property type="project" value="InterPro"/>
</dbReference>
<dbReference type="EMBL" id="JABBJJ010000263">
    <property type="protein sequence ID" value="NMO20695.1"/>
    <property type="molecule type" value="Genomic_DNA"/>
</dbReference>
<evidence type="ECO:0000313" key="8">
    <source>
        <dbReference type="EMBL" id="NMO20695.1"/>
    </source>
</evidence>
<evidence type="ECO:0000313" key="9">
    <source>
        <dbReference type="Proteomes" id="UP000518300"/>
    </source>
</evidence>
<proteinExistence type="predicted"/>
<evidence type="ECO:0000256" key="6">
    <source>
        <dbReference type="SAM" id="MobiDB-lite"/>
    </source>
</evidence>
<evidence type="ECO:0000256" key="1">
    <source>
        <dbReference type="ARBA" id="ARBA00001917"/>
    </source>
</evidence>
<comment type="caution">
    <text evidence="8">The sequence shown here is derived from an EMBL/GenBank/DDBJ whole genome shotgun (WGS) entry which is preliminary data.</text>
</comment>
<dbReference type="InterPro" id="IPR044152">
    <property type="entry name" value="YqjM-like"/>
</dbReference>
<feature type="region of interest" description="Disordered" evidence="6">
    <location>
        <begin position="107"/>
        <end position="127"/>
    </location>
</feature>
<evidence type="ECO:0000256" key="2">
    <source>
        <dbReference type="ARBA" id="ARBA00022630"/>
    </source>
</evidence>
<dbReference type="CDD" id="cd02932">
    <property type="entry name" value="OYE_YqiM_FMN"/>
    <property type="match status" value="1"/>
</dbReference>
<keyword evidence="3" id="KW-0288">FMN</keyword>
<keyword evidence="4" id="KW-0521">NADP</keyword>
<organism evidence="8 9">
    <name type="scientific">Pyxidicoccus fallax</name>
    <dbReference type="NCBI Taxonomy" id="394095"/>
    <lineage>
        <taxon>Bacteria</taxon>
        <taxon>Pseudomonadati</taxon>
        <taxon>Myxococcota</taxon>
        <taxon>Myxococcia</taxon>
        <taxon>Myxococcales</taxon>
        <taxon>Cystobacterineae</taxon>
        <taxon>Myxococcaceae</taxon>
        <taxon>Pyxidicoccus</taxon>
    </lineage>
</organism>
<dbReference type="PANTHER" id="PTHR43303">
    <property type="entry name" value="NADPH DEHYDROGENASE C23G7.10C-RELATED"/>
    <property type="match status" value="1"/>
</dbReference>
<dbReference type="Gene3D" id="3.20.20.70">
    <property type="entry name" value="Aldolase class I"/>
    <property type="match status" value="1"/>
</dbReference>
<protein>
    <submittedName>
        <fullName evidence="8">NADH:flavin oxidoreductase/NADH oxidase</fullName>
    </submittedName>
</protein>
<gene>
    <name evidence="8" type="ORF">HG543_38460</name>
</gene>
<dbReference type="Proteomes" id="UP000518300">
    <property type="component" value="Unassembled WGS sequence"/>
</dbReference>
<dbReference type="GO" id="GO:0010181">
    <property type="term" value="F:FMN binding"/>
    <property type="evidence" value="ECO:0007669"/>
    <property type="project" value="InterPro"/>
</dbReference>
<name>A0A848LRY3_9BACT</name>
<evidence type="ECO:0000256" key="4">
    <source>
        <dbReference type="ARBA" id="ARBA00022857"/>
    </source>
</evidence>
<accession>A0A848LRY3</accession>
<comment type="cofactor">
    <cofactor evidence="1">
        <name>FMN</name>
        <dbReference type="ChEBI" id="CHEBI:58210"/>
    </cofactor>
</comment>
<keyword evidence="2" id="KW-0285">Flavoprotein</keyword>
<dbReference type="RefSeq" id="WP_169349909.1">
    <property type="nucleotide sequence ID" value="NZ_JABBJJ010000263.1"/>
</dbReference>
<evidence type="ECO:0000256" key="3">
    <source>
        <dbReference type="ARBA" id="ARBA00022643"/>
    </source>
</evidence>
<dbReference type="GO" id="GO:0050661">
    <property type="term" value="F:NADP binding"/>
    <property type="evidence" value="ECO:0007669"/>
    <property type="project" value="InterPro"/>
</dbReference>
<dbReference type="PANTHER" id="PTHR43303:SF4">
    <property type="entry name" value="NADPH DEHYDROGENASE C23G7.10C-RELATED"/>
    <property type="match status" value="1"/>
</dbReference>
<dbReference type="Pfam" id="PF00724">
    <property type="entry name" value="Oxidored_FMN"/>
    <property type="match status" value="1"/>
</dbReference>
<evidence type="ECO:0000256" key="5">
    <source>
        <dbReference type="ARBA" id="ARBA00023002"/>
    </source>
</evidence>
<dbReference type="InterPro" id="IPR013785">
    <property type="entry name" value="Aldolase_TIM"/>
</dbReference>
<evidence type="ECO:0000259" key="7">
    <source>
        <dbReference type="Pfam" id="PF00724"/>
    </source>
</evidence>
<reference evidence="8 9" key="1">
    <citation type="submission" date="2020-04" db="EMBL/GenBank/DDBJ databases">
        <title>Draft genome of Pyxidicoccus fallax type strain.</title>
        <authorList>
            <person name="Whitworth D.E."/>
        </authorList>
    </citation>
    <scope>NUCLEOTIDE SEQUENCE [LARGE SCALE GENOMIC DNA]</scope>
    <source>
        <strain evidence="8 9">DSM 14698</strain>
    </source>
</reference>
<sequence>MSSLLFSPLALRGVHLHNRIVVSPMCQYSSEDGFANDWHFVHLGSRAIGGAALVIFEATGVEDIGRISPADLGLWKDAHVEPLARIIRFIEQHGAVAGIQLAHAGRKASTHRPWEGEGPVPPENGGWRTVGPSSLPFDVGYPEPEALDTAGVARVVRAFADATTRARTAGFRVIEVHAAHGYLLHQFLSPLSNKRKDEYGGSFENRIRLTLEVVRAVRERWPEDLPIIVRLSCTDWVEGGWSIEDSIALARILMKEGVELIDCSSGGVVPGVKIPSGPGYQTPFAERIRREVGILTGAVGLIRSELQAEHIVRTQQADLVILARELLRDPYWPLRAARKLRADVKWPPQYARARD</sequence>
<dbReference type="SUPFAM" id="SSF51395">
    <property type="entry name" value="FMN-linked oxidoreductases"/>
    <property type="match status" value="1"/>
</dbReference>